<evidence type="ECO:0000313" key="4">
    <source>
        <dbReference type="WBParaSite" id="BTMF_0001130201-mRNA-1"/>
    </source>
</evidence>
<dbReference type="EMBL" id="UZAG01016890">
    <property type="protein sequence ID" value="VDO31546.1"/>
    <property type="molecule type" value="Genomic_DNA"/>
</dbReference>
<evidence type="ECO:0000313" key="2">
    <source>
        <dbReference type="EMBL" id="VDO31546.1"/>
    </source>
</evidence>
<evidence type="ECO:0000256" key="1">
    <source>
        <dbReference type="SAM" id="MobiDB-lite"/>
    </source>
</evidence>
<feature type="compositionally biased region" description="Pro residues" evidence="1">
    <location>
        <begin position="9"/>
        <end position="19"/>
    </location>
</feature>
<sequence>MMMMRTIPPRLPKTPPPPSTEIKVRPRNGSSSGGTKWTLRTEARDGSNRNSMMVKVEGVIEIPKTQSVASLREQIAKKLEVKMPSTPPTIT</sequence>
<gene>
    <name evidence="2" type="ORF">BTMF_LOCUS9336</name>
</gene>
<evidence type="ECO:0000313" key="3">
    <source>
        <dbReference type="Proteomes" id="UP000280834"/>
    </source>
</evidence>
<dbReference type="AlphaFoldDB" id="A0A0R3QUA0"/>
<name>A0A0R3QUA0_9BILA</name>
<dbReference type="WBParaSite" id="BTMF_0001130201-mRNA-1">
    <property type="protein sequence ID" value="BTMF_0001130201-mRNA-1"/>
    <property type="gene ID" value="BTMF_0001130201"/>
</dbReference>
<feature type="region of interest" description="Disordered" evidence="1">
    <location>
        <begin position="1"/>
        <end position="38"/>
    </location>
</feature>
<accession>A0A0R3QUA0</accession>
<dbReference type="Proteomes" id="UP000280834">
    <property type="component" value="Unassembled WGS sequence"/>
</dbReference>
<reference evidence="4" key="1">
    <citation type="submission" date="2017-02" db="UniProtKB">
        <authorList>
            <consortium name="WormBaseParasite"/>
        </authorList>
    </citation>
    <scope>IDENTIFICATION</scope>
</reference>
<protein>
    <submittedName>
        <fullName evidence="4">Ubiquitin-like domain-containing protein</fullName>
    </submittedName>
</protein>
<keyword evidence="3" id="KW-1185">Reference proteome</keyword>
<proteinExistence type="predicted"/>
<reference evidence="2 3" key="2">
    <citation type="submission" date="2018-11" db="EMBL/GenBank/DDBJ databases">
        <authorList>
            <consortium name="Pathogen Informatics"/>
        </authorList>
    </citation>
    <scope>NUCLEOTIDE SEQUENCE [LARGE SCALE GENOMIC DNA]</scope>
</reference>
<organism evidence="4">
    <name type="scientific">Brugia timori</name>
    <dbReference type="NCBI Taxonomy" id="42155"/>
    <lineage>
        <taxon>Eukaryota</taxon>
        <taxon>Metazoa</taxon>
        <taxon>Ecdysozoa</taxon>
        <taxon>Nematoda</taxon>
        <taxon>Chromadorea</taxon>
        <taxon>Rhabditida</taxon>
        <taxon>Spirurina</taxon>
        <taxon>Spiruromorpha</taxon>
        <taxon>Filarioidea</taxon>
        <taxon>Onchocercidae</taxon>
        <taxon>Brugia</taxon>
    </lineage>
</organism>